<dbReference type="GO" id="GO:0070492">
    <property type="term" value="F:oligosaccharide binding"/>
    <property type="evidence" value="ECO:0007669"/>
    <property type="project" value="TreeGrafter"/>
</dbReference>
<dbReference type="GO" id="GO:0005975">
    <property type="term" value="P:carbohydrate metabolic process"/>
    <property type="evidence" value="ECO:0007669"/>
    <property type="project" value="InterPro"/>
</dbReference>
<evidence type="ECO:0000256" key="1">
    <source>
        <dbReference type="ARBA" id="ARBA00009336"/>
    </source>
</evidence>
<evidence type="ECO:0000259" key="4">
    <source>
        <dbReference type="PROSITE" id="PS51910"/>
    </source>
</evidence>
<evidence type="ECO:0000313" key="5">
    <source>
        <dbReference type="EMBL" id="KAJ4393153.1"/>
    </source>
</evidence>
<protein>
    <recommendedName>
        <fullName evidence="2">Chitinase domain-containing protein 1</fullName>
    </recommendedName>
</protein>
<dbReference type="InterPro" id="IPR001223">
    <property type="entry name" value="Glyco_hydro18_cat"/>
</dbReference>
<organism evidence="5 6">
    <name type="scientific">Gnomoniopsis smithogilvyi</name>
    <dbReference type="NCBI Taxonomy" id="1191159"/>
    <lineage>
        <taxon>Eukaryota</taxon>
        <taxon>Fungi</taxon>
        <taxon>Dikarya</taxon>
        <taxon>Ascomycota</taxon>
        <taxon>Pezizomycotina</taxon>
        <taxon>Sordariomycetes</taxon>
        <taxon>Sordariomycetidae</taxon>
        <taxon>Diaporthales</taxon>
        <taxon>Gnomoniaceae</taxon>
        <taxon>Gnomoniopsis</taxon>
    </lineage>
</organism>
<reference evidence="5" key="1">
    <citation type="submission" date="2022-10" db="EMBL/GenBank/DDBJ databases">
        <title>Tapping the CABI collections for fungal endophytes: first genome assemblies for Collariella, Neodidymelliopsis, Ascochyta clinopodiicola, Didymella pomorum, Didymosphaeria variabile, Neocosmospora piperis and Neocucurbitaria cava.</title>
        <authorList>
            <person name="Hill R."/>
        </authorList>
    </citation>
    <scope>NUCLEOTIDE SEQUENCE</scope>
    <source>
        <strain evidence="5">IMI 355082</strain>
    </source>
</reference>
<evidence type="ECO:0000256" key="3">
    <source>
        <dbReference type="SAM" id="SignalP"/>
    </source>
</evidence>
<dbReference type="AlphaFoldDB" id="A0A9W8YXF7"/>
<keyword evidence="3" id="KW-0732">Signal</keyword>
<dbReference type="Proteomes" id="UP001140453">
    <property type="component" value="Unassembled WGS sequence"/>
</dbReference>
<dbReference type="PANTHER" id="PTHR46066:SF2">
    <property type="entry name" value="CHITINASE DOMAIN-CONTAINING PROTEIN 1"/>
    <property type="match status" value="1"/>
</dbReference>
<dbReference type="OrthoDB" id="10254444at2759"/>
<comment type="caution">
    <text evidence="5">The sequence shown here is derived from an EMBL/GenBank/DDBJ whole genome shotgun (WGS) entry which is preliminary data.</text>
</comment>
<dbReference type="GO" id="GO:0012505">
    <property type="term" value="C:endomembrane system"/>
    <property type="evidence" value="ECO:0007669"/>
    <property type="project" value="TreeGrafter"/>
</dbReference>
<dbReference type="PANTHER" id="PTHR46066">
    <property type="entry name" value="CHITINASE DOMAIN-CONTAINING PROTEIN 1 FAMILY MEMBER"/>
    <property type="match status" value="1"/>
</dbReference>
<comment type="similarity">
    <text evidence="1">Belongs to the glycosyl hydrolase 18 family.</text>
</comment>
<feature type="domain" description="GH18" evidence="4">
    <location>
        <begin position="51"/>
        <end position="477"/>
    </location>
</feature>
<dbReference type="Gene3D" id="3.20.20.80">
    <property type="entry name" value="Glycosidases"/>
    <property type="match status" value="1"/>
</dbReference>
<gene>
    <name evidence="5" type="ORF">N0V93_002360</name>
</gene>
<evidence type="ECO:0000256" key="2">
    <source>
        <dbReference type="ARBA" id="ARBA00040976"/>
    </source>
</evidence>
<accession>A0A9W8YXF7</accession>
<proteinExistence type="inferred from homology"/>
<feature type="signal peptide" evidence="3">
    <location>
        <begin position="1"/>
        <end position="29"/>
    </location>
</feature>
<name>A0A9W8YXF7_9PEZI</name>
<dbReference type="EMBL" id="JAPEVB010000002">
    <property type="protein sequence ID" value="KAJ4393153.1"/>
    <property type="molecule type" value="Genomic_DNA"/>
</dbReference>
<feature type="chain" id="PRO_5040873275" description="Chitinase domain-containing protein 1" evidence="3">
    <location>
        <begin position="30"/>
        <end position="477"/>
    </location>
</feature>
<sequence length="477" mass="53212">MAVLSRRGLSELMPIFLLVIVLLSGAVRSEEDGTQKPISITSENARRYPDLPVLGYVTPWHSRGKQLVEDNRQKFDIVSPVWYTVHAKGDGYEVQGGPPSEEDDEWYKRLQQATTSANGIELKPLQVVPRFMLDGWNEDDYRQFIFNSTRWQSLSDVVMEVVKEKHFDGVVFEAGATHLLSQSLVRLSEALHSDDKLLVVVMQPIRPLGSDFDALAGNQAAMIEATNNLILRALPQLSLVADYFSIMTYDMSGPGGRAVSQKDIQNDKMSEAAATHDIREPGPNTNAAWVRENLITFIEATDPATANQLQFQASLEALQASRKFLMGIPLYGYKYPVVFADKVTGKFIKPTPTIKPHEHAMMTGAAALKSRPKIPENAKPIMRDAGEPMTATQIADVLKEHQPEIFKLEPEGEYYFDYQPDKNDIWTRVFLPTVEGITHVMNTIKDVVDDDLAYNFGGAGVALWEVGQSTEELLASL</sequence>
<keyword evidence="6" id="KW-1185">Reference proteome</keyword>
<dbReference type="SUPFAM" id="SSF51445">
    <property type="entry name" value="(Trans)glycosidases"/>
    <property type="match status" value="1"/>
</dbReference>
<dbReference type="PROSITE" id="PS51910">
    <property type="entry name" value="GH18_2"/>
    <property type="match status" value="1"/>
</dbReference>
<evidence type="ECO:0000313" key="6">
    <source>
        <dbReference type="Proteomes" id="UP001140453"/>
    </source>
</evidence>
<dbReference type="InterPro" id="IPR017853">
    <property type="entry name" value="GH"/>
</dbReference>